<dbReference type="AlphaFoldDB" id="A0A081C5X0"/>
<dbReference type="SMART" id="SM00732">
    <property type="entry name" value="YqgFc"/>
    <property type="match status" value="1"/>
</dbReference>
<dbReference type="CDD" id="cd16964">
    <property type="entry name" value="YqgF"/>
    <property type="match status" value="1"/>
</dbReference>
<evidence type="ECO:0000259" key="6">
    <source>
        <dbReference type="SMART" id="SM00732"/>
    </source>
</evidence>
<feature type="domain" description="YqgF/RNase H-like" evidence="6">
    <location>
        <begin position="2"/>
        <end position="103"/>
    </location>
</feature>
<dbReference type="Pfam" id="PF03652">
    <property type="entry name" value="RuvX"/>
    <property type="match status" value="1"/>
</dbReference>
<evidence type="ECO:0000256" key="3">
    <source>
        <dbReference type="ARBA" id="ARBA00022722"/>
    </source>
</evidence>
<dbReference type="InterPro" id="IPR006641">
    <property type="entry name" value="YqgF/RNaseH-like_dom"/>
</dbReference>
<dbReference type="EC" id="3.1.-.-" evidence="5"/>
<name>A0A081C5X0_VECG1</name>
<keyword evidence="4 5" id="KW-0378">Hydrolase</keyword>
<dbReference type="InterPro" id="IPR012337">
    <property type="entry name" value="RNaseH-like_sf"/>
</dbReference>
<dbReference type="GO" id="GO:0000967">
    <property type="term" value="P:rRNA 5'-end processing"/>
    <property type="evidence" value="ECO:0007669"/>
    <property type="project" value="UniProtKB-UniRule"/>
</dbReference>
<dbReference type="NCBIfam" id="TIGR00250">
    <property type="entry name" value="RNAse_H_YqgF"/>
    <property type="match status" value="1"/>
</dbReference>
<evidence type="ECO:0000256" key="5">
    <source>
        <dbReference type="HAMAP-Rule" id="MF_00651"/>
    </source>
</evidence>
<reference evidence="7" key="1">
    <citation type="journal article" date="2015" name="PeerJ">
        <title>First genomic representation of candidate bacterial phylum KSB3 points to enhanced environmental sensing as a trigger of wastewater bulking.</title>
        <authorList>
            <person name="Sekiguchi Y."/>
            <person name="Ohashi A."/>
            <person name="Parks D.H."/>
            <person name="Yamauchi T."/>
            <person name="Tyson G.W."/>
            <person name="Hugenholtz P."/>
        </authorList>
    </citation>
    <scope>NUCLEOTIDE SEQUENCE [LARGE SCALE GENOMIC DNA]</scope>
</reference>
<dbReference type="InterPro" id="IPR005227">
    <property type="entry name" value="YqgF"/>
</dbReference>
<comment type="function">
    <text evidence="5">Could be a nuclease involved in processing of the 5'-end of pre-16S rRNA.</text>
</comment>
<dbReference type="GO" id="GO:0016788">
    <property type="term" value="F:hydrolase activity, acting on ester bonds"/>
    <property type="evidence" value="ECO:0007669"/>
    <property type="project" value="UniProtKB-UniRule"/>
</dbReference>
<evidence type="ECO:0000313" key="8">
    <source>
        <dbReference type="Proteomes" id="UP000030661"/>
    </source>
</evidence>
<dbReference type="PANTHER" id="PTHR33317:SF4">
    <property type="entry name" value="POLYNUCLEOTIDYL TRANSFERASE, RIBONUCLEASE H-LIKE SUPERFAMILY PROTEIN"/>
    <property type="match status" value="1"/>
</dbReference>
<dbReference type="PANTHER" id="PTHR33317">
    <property type="entry name" value="POLYNUCLEOTIDYL TRANSFERASE, RIBONUCLEASE H-LIKE SUPERFAMILY PROTEIN"/>
    <property type="match status" value="1"/>
</dbReference>
<dbReference type="GO" id="GO:0005829">
    <property type="term" value="C:cytosol"/>
    <property type="evidence" value="ECO:0007669"/>
    <property type="project" value="TreeGrafter"/>
</dbReference>
<gene>
    <name evidence="7" type="ORF">U27_06962</name>
</gene>
<keyword evidence="8" id="KW-1185">Reference proteome</keyword>
<comment type="subcellular location">
    <subcellularLocation>
        <location evidence="5">Cytoplasm</location>
    </subcellularLocation>
</comment>
<dbReference type="InterPro" id="IPR037027">
    <property type="entry name" value="YqgF/RNaseH-like_dom_sf"/>
</dbReference>
<dbReference type="EMBL" id="DF820471">
    <property type="protein sequence ID" value="GAK59975.1"/>
    <property type="molecule type" value="Genomic_DNA"/>
</dbReference>
<dbReference type="HOGENOM" id="CLU_098240_2_0_0"/>
<protein>
    <recommendedName>
        <fullName evidence="5">Putative pre-16S rRNA nuclease</fullName>
        <ecNumber evidence="5">3.1.-.-</ecNumber>
    </recommendedName>
</protein>
<evidence type="ECO:0000313" key="7">
    <source>
        <dbReference type="EMBL" id="GAK59975.1"/>
    </source>
</evidence>
<sequence>MGRILGLDVGDKRIGVALSDELKWTAQALMTIQRESKQKDIPAILHLLGAHDIEEIVIGLPKNMNDTLGEQAEKVLKFSKQLENRVEGVKVTLWDERLTTTAAERMLVKADVSRKKRKKVVDTIAAVFILQSYLDARDGYLCP</sequence>
<proteinExistence type="inferred from homology"/>
<comment type="similarity">
    <text evidence="5">Belongs to the YqgF HJR family.</text>
</comment>
<dbReference type="eggNOG" id="COG0816">
    <property type="taxonomic scope" value="Bacteria"/>
</dbReference>
<evidence type="ECO:0000256" key="1">
    <source>
        <dbReference type="ARBA" id="ARBA00022490"/>
    </source>
</evidence>
<keyword evidence="3 5" id="KW-0540">Nuclease</keyword>
<dbReference type="GO" id="GO:0004518">
    <property type="term" value="F:nuclease activity"/>
    <property type="evidence" value="ECO:0007669"/>
    <property type="project" value="UniProtKB-KW"/>
</dbReference>
<keyword evidence="2 5" id="KW-0690">Ribosome biogenesis</keyword>
<accession>A0A081C5X0</accession>
<evidence type="ECO:0000256" key="2">
    <source>
        <dbReference type="ARBA" id="ARBA00022517"/>
    </source>
</evidence>
<dbReference type="SUPFAM" id="SSF53098">
    <property type="entry name" value="Ribonuclease H-like"/>
    <property type="match status" value="1"/>
</dbReference>
<keyword evidence="1 5" id="KW-0963">Cytoplasm</keyword>
<organism evidence="7">
    <name type="scientific">Vecturithrix granuli</name>
    <dbReference type="NCBI Taxonomy" id="1499967"/>
    <lineage>
        <taxon>Bacteria</taxon>
        <taxon>Candidatus Moduliflexota</taxon>
        <taxon>Candidatus Vecturitrichia</taxon>
        <taxon>Candidatus Vecturitrichales</taxon>
        <taxon>Candidatus Vecturitrichaceae</taxon>
        <taxon>Candidatus Vecturithrix</taxon>
    </lineage>
</organism>
<dbReference type="Proteomes" id="UP000030661">
    <property type="component" value="Unassembled WGS sequence"/>
</dbReference>
<evidence type="ECO:0000256" key="4">
    <source>
        <dbReference type="ARBA" id="ARBA00022801"/>
    </source>
</evidence>
<dbReference type="STRING" id="1499967.U27_06962"/>
<dbReference type="Gene3D" id="3.30.420.140">
    <property type="entry name" value="YqgF/RNase H-like domain"/>
    <property type="match status" value="1"/>
</dbReference>
<dbReference type="HAMAP" id="MF_00651">
    <property type="entry name" value="Nuclease_YqgF"/>
    <property type="match status" value="1"/>
</dbReference>